<dbReference type="InterPro" id="IPR015943">
    <property type="entry name" value="WD40/YVTN_repeat-like_dom_sf"/>
</dbReference>
<dbReference type="Gene3D" id="2.130.10.10">
    <property type="entry name" value="YVTN repeat-like/Quinoprotein amine dehydrogenase"/>
    <property type="match status" value="1"/>
</dbReference>
<keyword evidence="5" id="KW-1185">Reference proteome</keyword>
<name>A0A4U0XEE0_9PEZI</name>
<evidence type="ECO:0000256" key="3">
    <source>
        <dbReference type="SAM" id="SignalP"/>
    </source>
</evidence>
<evidence type="ECO:0000313" key="4">
    <source>
        <dbReference type="EMBL" id="TKA72965.1"/>
    </source>
</evidence>
<feature type="compositionally biased region" description="Basic residues" evidence="2">
    <location>
        <begin position="309"/>
        <end position="319"/>
    </location>
</feature>
<dbReference type="Pfam" id="PF03928">
    <property type="entry name" value="HbpS-like"/>
    <property type="match status" value="1"/>
</dbReference>
<dbReference type="PANTHER" id="PTHR19847">
    <property type="entry name" value="DDB1- AND CUL4-ASSOCIATED FACTOR 11"/>
    <property type="match status" value="1"/>
</dbReference>
<feature type="region of interest" description="Disordered" evidence="2">
    <location>
        <begin position="171"/>
        <end position="199"/>
    </location>
</feature>
<keyword evidence="1" id="KW-0853">WD repeat</keyword>
<dbReference type="InterPro" id="IPR005624">
    <property type="entry name" value="PduO/GlcC-like"/>
</dbReference>
<dbReference type="SMART" id="SM00320">
    <property type="entry name" value="WD40"/>
    <property type="match status" value="5"/>
</dbReference>
<dbReference type="FunFam" id="2.130.10.10:FF:000557">
    <property type="entry name" value="WD repeat protein"/>
    <property type="match status" value="1"/>
</dbReference>
<dbReference type="AlphaFoldDB" id="A0A4U0XEE0"/>
<evidence type="ECO:0000256" key="2">
    <source>
        <dbReference type="SAM" id="MobiDB-lite"/>
    </source>
</evidence>
<proteinExistence type="predicted"/>
<comment type="caution">
    <text evidence="4">The sequence shown here is derived from an EMBL/GenBank/DDBJ whole genome shotgun (WGS) entry which is preliminary data.</text>
</comment>
<gene>
    <name evidence="4" type="ORF">B0A49_03210</name>
</gene>
<evidence type="ECO:0000256" key="1">
    <source>
        <dbReference type="PROSITE-ProRule" id="PRU00221"/>
    </source>
</evidence>
<dbReference type="Gene3D" id="3.30.450.150">
    <property type="entry name" value="Haem-degrading domain"/>
    <property type="match status" value="1"/>
</dbReference>
<dbReference type="EMBL" id="NAJN01000461">
    <property type="protein sequence ID" value="TKA72965.1"/>
    <property type="molecule type" value="Genomic_DNA"/>
</dbReference>
<sequence>MRFLTLFFYSLAALASSVAARNNASDNNFLGSTPSQRYIIDAQKAGQVIAAAAKQAANISVAMNIAVTDPSGFLVAFLRTDNAFLASIDIAMKKAKTVALFNGAFPSAGLYNNSQPGGSLYGIEETNNVLVVFGGGIPIFVNGYFVGAVGVSGGTVDQDIDVATHGVLAGDWEDEDDDDMDFEPASEHNESSIVESESDEIDFHDAEENLSGVEISFSISGEEEEEDTEGTGGTGDDDEGEQTETEATQGQPGNGQPIYVTREQILQLLGHHGLRRLYANHNSLRRRGAADDEEDDELDSGGYGPVAPRRTRARGRKPFPKVPSDVGRELMESGTFGANDRQEGTYIRKKKLAHRLMRRELGIGNPGRQKSFNRLISQGMIPSSTADTIINYDARCYSGQFSKDGNFFFSCAQDFKVHMYDTSNPYAWKYYKTVIYPYGQWTITDASLSPDNKFLAYSSIRSVVCLSPTDPGENTEPYLLDFSDLASEGRRGNRRGFPPFGIWSIRFSGDGREIVAGTSDRSVFVYDLETRKSILRIQGHDDDVNAVCYGDSSSPHILYSGSDDTTLKVWDRRSMGDGRAASCFLGHTEGITYIDSKGDGRYALSNSKDQNMKLWDLRKMMSMDKVDRIRVDQYTTGFDYRFSAYDDDDWQPHPHDTSLVTFRGHKVLKTLIRCHFSPPGSTDSRYVYTGSHDGSVYIYNMDATLAGKIDVLKATRNTRPREGLYLDDYDTLGRGGGRWETIVRDCSWHPNAPVIAATSWNGYNHENGTCTTHVWNDGMEDDEATPAMATRVDSQLRHDPLLYEAPPRPQYPRTRARRGMGGLAAVLGDD</sequence>
<feature type="repeat" description="WD" evidence="1">
    <location>
        <begin position="502"/>
        <end position="536"/>
    </location>
</feature>
<dbReference type="PROSITE" id="PS50294">
    <property type="entry name" value="WD_REPEATS_REGION"/>
    <property type="match status" value="2"/>
</dbReference>
<keyword evidence="3" id="KW-0732">Signal</keyword>
<dbReference type="Pfam" id="PF00400">
    <property type="entry name" value="WD40"/>
    <property type="match status" value="4"/>
</dbReference>
<protein>
    <submittedName>
        <fullName evidence="4">Uncharacterized protein</fullName>
    </submittedName>
</protein>
<feature type="compositionally biased region" description="Acidic residues" evidence="2">
    <location>
        <begin position="221"/>
        <end position="244"/>
    </location>
</feature>
<organism evidence="4 5">
    <name type="scientific">Cryomyces minteri</name>
    <dbReference type="NCBI Taxonomy" id="331657"/>
    <lineage>
        <taxon>Eukaryota</taxon>
        <taxon>Fungi</taxon>
        <taxon>Dikarya</taxon>
        <taxon>Ascomycota</taxon>
        <taxon>Pezizomycotina</taxon>
        <taxon>Dothideomycetes</taxon>
        <taxon>Dothideomycetes incertae sedis</taxon>
        <taxon>Cryomyces</taxon>
    </lineage>
</organism>
<dbReference type="SUPFAM" id="SSF143744">
    <property type="entry name" value="GlcG-like"/>
    <property type="match status" value="1"/>
</dbReference>
<dbReference type="PANTHER" id="PTHR19847:SF7">
    <property type="entry name" value="DDB1- AND CUL4-ASSOCIATED FACTOR 11"/>
    <property type="match status" value="1"/>
</dbReference>
<accession>A0A4U0XEE0</accession>
<dbReference type="OrthoDB" id="63070at2759"/>
<feature type="repeat" description="WD" evidence="1">
    <location>
        <begin position="584"/>
        <end position="625"/>
    </location>
</feature>
<dbReference type="InterPro" id="IPR051859">
    <property type="entry name" value="DCAF"/>
</dbReference>
<dbReference type="STRING" id="331657.A0A4U0XEE0"/>
<reference evidence="4 5" key="1">
    <citation type="submission" date="2017-03" db="EMBL/GenBank/DDBJ databases">
        <title>Genomes of endolithic fungi from Antarctica.</title>
        <authorList>
            <person name="Coleine C."/>
            <person name="Masonjones S."/>
            <person name="Stajich J.E."/>
        </authorList>
    </citation>
    <scope>NUCLEOTIDE SEQUENCE [LARGE SCALE GENOMIC DNA]</scope>
    <source>
        <strain evidence="4 5">CCFEE 5187</strain>
    </source>
</reference>
<feature type="region of interest" description="Disordered" evidence="2">
    <location>
        <begin position="217"/>
        <end position="257"/>
    </location>
</feature>
<feature type="chain" id="PRO_5020719966" evidence="3">
    <location>
        <begin position="21"/>
        <end position="830"/>
    </location>
</feature>
<dbReference type="InterPro" id="IPR038084">
    <property type="entry name" value="PduO/GlcC-like_sf"/>
</dbReference>
<feature type="region of interest" description="Disordered" evidence="2">
    <location>
        <begin position="287"/>
        <end position="327"/>
    </location>
</feature>
<evidence type="ECO:0000313" key="5">
    <source>
        <dbReference type="Proteomes" id="UP000308768"/>
    </source>
</evidence>
<feature type="compositionally biased region" description="Acidic residues" evidence="2">
    <location>
        <begin position="171"/>
        <end position="184"/>
    </location>
</feature>
<feature type="signal peptide" evidence="3">
    <location>
        <begin position="1"/>
        <end position="20"/>
    </location>
</feature>
<dbReference type="Proteomes" id="UP000308768">
    <property type="component" value="Unassembled WGS sequence"/>
</dbReference>
<dbReference type="PROSITE" id="PS50082">
    <property type="entry name" value="WD_REPEATS_2"/>
    <property type="match status" value="3"/>
</dbReference>
<dbReference type="InterPro" id="IPR001680">
    <property type="entry name" value="WD40_rpt"/>
</dbReference>
<dbReference type="SUPFAM" id="SSF50978">
    <property type="entry name" value="WD40 repeat-like"/>
    <property type="match status" value="1"/>
</dbReference>
<dbReference type="InterPro" id="IPR036322">
    <property type="entry name" value="WD40_repeat_dom_sf"/>
</dbReference>
<dbReference type="GO" id="GO:0043161">
    <property type="term" value="P:proteasome-mediated ubiquitin-dependent protein catabolic process"/>
    <property type="evidence" value="ECO:0007669"/>
    <property type="project" value="TreeGrafter"/>
</dbReference>
<dbReference type="GO" id="GO:0080008">
    <property type="term" value="C:Cul4-RING E3 ubiquitin ligase complex"/>
    <property type="evidence" value="ECO:0007669"/>
    <property type="project" value="TreeGrafter"/>
</dbReference>
<feature type="repeat" description="WD" evidence="1">
    <location>
        <begin position="537"/>
        <end position="571"/>
    </location>
</feature>